<accession>A0A4Q0M6I1</accession>
<organism evidence="1 2">
    <name type="scientific">Arcticibacter tournemirensis</name>
    <dbReference type="NCBI Taxonomy" id="699437"/>
    <lineage>
        <taxon>Bacteria</taxon>
        <taxon>Pseudomonadati</taxon>
        <taxon>Bacteroidota</taxon>
        <taxon>Sphingobacteriia</taxon>
        <taxon>Sphingobacteriales</taxon>
        <taxon>Sphingobacteriaceae</taxon>
        <taxon>Arcticibacter</taxon>
    </lineage>
</organism>
<comment type="caution">
    <text evidence="1">The sequence shown here is derived from an EMBL/GenBank/DDBJ whole genome shotgun (WGS) entry which is preliminary data.</text>
</comment>
<evidence type="ECO:0000313" key="2">
    <source>
        <dbReference type="Proteomes" id="UP000290848"/>
    </source>
</evidence>
<dbReference type="EMBL" id="RXOC01000010">
    <property type="protein sequence ID" value="RXF68647.1"/>
    <property type="molecule type" value="Genomic_DNA"/>
</dbReference>
<dbReference type="AlphaFoldDB" id="A0A4Q0M6I1"/>
<proteinExistence type="predicted"/>
<protein>
    <submittedName>
        <fullName evidence="1">Uncharacterized protein</fullName>
    </submittedName>
</protein>
<sequence length="248" mass="27811">MKTVFSITGVFMLLFALSCVKEEVPLNETSSEGEIILGYDYPIKPGTTEWEKLVNAQEKINVCQIPPSMLSTLTTEELVNTCLRYPPLNNIYAFNNILTGTERLVQEFNGIRELFNRADAYPEMLKVYSRKIDNSSALQEQGASLKKGNYIISLSSIEMILSQIELRTQPDIETQKKVMNELLRGYKLKLNNSEEFKGVGFTTNLLARAAIVLGKDHAVFSSKEGGWPGGLDPALTAPIDEKSYQFIR</sequence>
<dbReference type="RefSeq" id="WP_128770278.1">
    <property type="nucleotide sequence ID" value="NZ_RXOC01000010.1"/>
</dbReference>
<dbReference type="PROSITE" id="PS51257">
    <property type="entry name" value="PROKAR_LIPOPROTEIN"/>
    <property type="match status" value="1"/>
</dbReference>
<reference evidence="1 2" key="1">
    <citation type="submission" date="2018-12" db="EMBL/GenBank/DDBJ databases">
        <title>The Draft Genome Sequence of the Soil Bacterium Pedobacter tournemirensis R1.</title>
        <authorList>
            <person name="He J."/>
        </authorList>
    </citation>
    <scope>NUCLEOTIDE SEQUENCE [LARGE SCALE GENOMIC DNA]</scope>
    <source>
        <strain evidence="1 2">R1</strain>
    </source>
</reference>
<gene>
    <name evidence="1" type="ORF">EKH83_15070</name>
</gene>
<evidence type="ECO:0000313" key="1">
    <source>
        <dbReference type="EMBL" id="RXF68647.1"/>
    </source>
</evidence>
<dbReference type="Proteomes" id="UP000290848">
    <property type="component" value="Unassembled WGS sequence"/>
</dbReference>
<name>A0A4Q0M6I1_9SPHI</name>